<evidence type="ECO:0000313" key="2">
    <source>
        <dbReference type="Proteomes" id="UP000078486"/>
    </source>
</evidence>
<comment type="caution">
    <text evidence="1">The sequence shown here is derived from an EMBL/GenBank/DDBJ whole genome shotgun (WGS) entry which is preliminary data.</text>
</comment>
<organism evidence="1 2">
    <name type="scientific">Termitidicoccus mucosus</name>
    <dbReference type="NCBI Taxonomy" id="1184151"/>
    <lineage>
        <taxon>Bacteria</taxon>
        <taxon>Pseudomonadati</taxon>
        <taxon>Verrucomicrobiota</taxon>
        <taxon>Opitutia</taxon>
        <taxon>Opitutales</taxon>
        <taxon>Opitutaceae</taxon>
        <taxon>Termitidicoccus</taxon>
    </lineage>
</organism>
<proteinExistence type="predicted"/>
<gene>
    <name evidence="1" type="ORF">AW736_22785</name>
</gene>
<dbReference type="EMBL" id="LRRQ01000170">
    <property type="protein sequence ID" value="OAM87522.1"/>
    <property type="molecule type" value="Genomic_DNA"/>
</dbReference>
<name>A0A178IBW3_9BACT</name>
<accession>A0A178IBW3</accession>
<dbReference type="Proteomes" id="UP000078486">
    <property type="component" value="Unassembled WGS sequence"/>
</dbReference>
<sequence>MERPFIDSKVAIAGMPTSFGEKHIFHRLFHKRFPNLDKGTVLGMQLYALMVADRDIWIYHETQHPAHMFPNATYFR</sequence>
<keyword evidence="2" id="KW-1185">Reference proteome</keyword>
<reference evidence="1 2" key="1">
    <citation type="submission" date="2016-01" db="EMBL/GenBank/DDBJ databases">
        <title>High potential of lignocellulose degradation of a new Verrucomicrobia species.</title>
        <authorList>
            <person name="Wang Y."/>
            <person name="Shi Y."/>
            <person name="Qiu Z."/>
            <person name="Liu S."/>
            <person name="Yang H."/>
        </authorList>
    </citation>
    <scope>NUCLEOTIDE SEQUENCE [LARGE SCALE GENOMIC DNA]</scope>
    <source>
        <strain evidence="1 2">TSB47</strain>
    </source>
</reference>
<evidence type="ECO:0000313" key="1">
    <source>
        <dbReference type="EMBL" id="OAM87522.1"/>
    </source>
</evidence>
<protein>
    <submittedName>
        <fullName evidence="1">Uncharacterized protein</fullName>
    </submittedName>
</protein>
<dbReference type="AlphaFoldDB" id="A0A178IBW3"/>